<evidence type="ECO:0000313" key="1">
    <source>
        <dbReference type="EMBL" id="MBO8414714.1"/>
    </source>
</evidence>
<comment type="caution">
    <text evidence="1">The sequence shown here is derived from an EMBL/GenBank/DDBJ whole genome shotgun (WGS) entry which is preliminary data.</text>
</comment>
<sequence length="218" mass="26064">VINILPTLDRNEALKEMDRINFLLKEIQANAKSAIISLDYYNQLSEINKLYFLRYYLIYRHFDKNKAVKLTKVLYYILKKKNETDSYCITGDNFLYLNHKSAFISKPFLCKYSLTVTKSNLETSKYFFKVDLREYQKYYIKESDFPLKIEPPLNNDTFSRGKFEGKDVASFIKKEKVVSYLRPYYPVIKNREGNVIYVPRYKEILNSTSFIYFIFNCD</sequence>
<evidence type="ECO:0000313" key="2">
    <source>
        <dbReference type="Proteomes" id="UP000823629"/>
    </source>
</evidence>
<organism evidence="1 2">
    <name type="scientific">Candidatus Scatoplasma merdavium</name>
    <dbReference type="NCBI Taxonomy" id="2840932"/>
    <lineage>
        <taxon>Bacteria</taxon>
        <taxon>Bacillati</taxon>
        <taxon>Bacillota</taxon>
        <taxon>Bacilli</taxon>
        <taxon>Bacillales</taxon>
        <taxon>Candidatus Scatoplasma</taxon>
    </lineage>
</organism>
<accession>A0A9D9GSD4</accession>
<reference evidence="1" key="1">
    <citation type="submission" date="2020-10" db="EMBL/GenBank/DDBJ databases">
        <authorList>
            <person name="Gilroy R."/>
        </authorList>
    </citation>
    <scope>NUCLEOTIDE SEQUENCE</scope>
    <source>
        <strain evidence="1">1748</strain>
    </source>
</reference>
<gene>
    <name evidence="1" type="ORF">IAC78_04535</name>
</gene>
<reference evidence="1" key="2">
    <citation type="journal article" date="2021" name="PeerJ">
        <title>Extensive microbial diversity within the chicken gut microbiome revealed by metagenomics and culture.</title>
        <authorList>
            <person name="Gilroy R."/>
            <person name="Ravi A."/>
            <person name="Getino M."/>
            <person name="Pursley I."/>
            <person name="Horton D.L."/>
            <person name="Alikhan N.F."/>
            <person name="Baker D."/>
            <person name="Gharbi K."/>
            <person name="Hall N."/>
            <person name="Watson M."/>
            <person name="Adriaenssens E.M."/>
            <person name="Foster-Nyarko E."/>
            <person name="Jarju S."/>
            <person name="Secka A."/>
            <person name="Antonio M."/>
            <person name="Oren A."/>
            <person name="Chaudhuri R.R."/>
            <person name="La Ragione R."/>
            <person name="Hildebrand F."/>
            <person name="Pallen M.J."/>
        </authorList>
    </citation>
    <scope>NUCLEOTIDE SEQUENCE</scope>
    <source>
        <strain evidence="1">1748</strain>
    </source>
</reference>
<dbReference type="Proteomes" id="UP000823629">
    <property type="component" value="Unassembled WGS sequence"/>
</dbReference>
<dbReference type="EMBL" id="JADING010000132">
    <property type="protein sequence ID" value="MBO8414714.1"/>
    <property type="molecule type" value="Genomic_DNA"/>
</dbReference>
<dbReference type="AlphaFoldDB" id="A0A9D9GSD4"/>
<proteinExistence type="predicted"/>
<protein>
    <submittedName>
        <fullName evidence="1">Uncharacterized protein</fullName>
    </submittedName>
</protein>
<name>A0A9D9GSD4_9BACL</name>
<feature type="non-terminal residue" evidence="1">
    <location>
        <position position="1"/>
    </location>
</feature>